<dbReference type="EMBL" id="CP001614">
    <property type="protein sequence ID" value="ACR14234.1"/>
    <property type="molecule type" value="Genomic_DNA"/>
</dbReference>
<organism evidence="2 3">
    <name type="scientific">Teredinibacter turnerae (strain ATCC 39867 / T7901)</name>
    <dbReference type="NCBI Taxonomy" id="377629"/>
    <lineage>
        <taxon>Bacteria</taxon>
        <taxon>Pseudomonadati</taxon>
        <taxon>Pseudomonadota</taxon>
        <taxon>Gammaproteobacteria</taxon>
        <taxon>Cellvibrionales</taxon>
        <taxon>Cellvibrionaceae</taxon>
        <taxon>Teredinibacter</taxon>
    </lineage>
</organism>
<dbReference type="InterPro" id="IPR001853">
    <property type="entry name" value="DSBA-like_thioredoxin_dom"/>
</dbReference>
<dbReference type="GO" id="GO:0016491">
    <property type="term" value="F:oxidoreductase activity"/>
    <property type="evidence" value="ECO:0007669"/>
    <property type="project" value="InterPro"/>
</dbReference>
<proteinExistence type="predicted"/>
<reference evidence="2 3" key="1">
    <citation type="journal article" date="2009" name="PLoS ONE">
        <title>The complete genome of Teredinibacter turnerae T7901: an intracellular endosymbiont of marine wood-boring bivalves (shipworms).</title>
        <authorList>
            <person name="Yang J.C."/>
            <person name="Madupu R."/>
            <person name="Durkin A.S."/>
            <person name="Ekborg N.A."/>
            <person name="Pedamallu C.S."/>
            <person name="Hostetler J.B."/>
            <person name="Radune D."/>
            <person name="Toms B.S."/>
            <person name="Henrissat B."/>
            <person name="Coutinho P.M."/>
            <person name="Schwarz S."/>
            <person name="Field L."/>
            <person name="Trindade-Silva A.E."/>
            <person name="Soares C.A.G."/>
            <person name="Elshahawi S."/>
            <person name="Hanora A."/>
            <person name="Schmidt E.W."/>
            <person name="Haygood M.G."/>
            <person name="Posfai J."/>
            <person name="Benner J."/>
            <person name="Madinger C."/>
            <person name="Nove J."/>
            <person name="Anton B."/>
            <person name="Chaudhary K."/>
            <person name="Foster J."/>
            <person name="Holman A."/>
            <person name="Kumar S."/>
            <person name="Lessard P.A."/>
            <person name="Luyten Y.A."/>
            <person name="Slatko B."/>
            <person name="Wood N."/>
            <person name="Wu B."/>
            <person name="Teplitski M."/>
            <person name="Mougous J.D."/>
            <person name="Ward N."/>
            <person name="Eisen J.A."/>
            <person name="Badger J.H."/>
            <person name="Distel D.L."/>
        </authorList>
    </citation>
    <scope>NUCLEOTIDE SEQUENCE [LARGE SCALE GENOMIC DNA]</scope>
    <source>
        <strain evidence="3">ATCC 39867 / T7901</strain>
    </source>
</reference>
<feature type="domain" description="DSBA-like thioredoxin" evidence="1">
    <location>
        <begin position="6"/>
        <end position="204"/>
    </location>
</feature>
<accession>C5BND4</accession>
<gene>
    <name evidence="2" type="ordered locus">TERTU_2923</name>
</gene>
<evidence type="ECO:0000259" key="1">
    <source>
        <dbReference type="Pfam" id="PF01323"/>
    </source>
</evidence>
<dbReference type="PANTHER" id="PTHR13887:SF41">
    <property type="entry name" value="THIOREDOXIN SUPERFAMILY PROTEIN"/>
    <property type="match status" value="1"/>
</dbReference>
<dbReference type="SUPFAM" id="SSF52833">
    <property type="entry name" value="Thioredoxin-like"/>
    <property type="match status" value="1"/>
</dbReference>
<evidence type="ECO:0000313" key="2">
    <source>
        <dbReference type="EMBL" id="ACR14234.1"/>
    </source>
</evidence>
<dbReference type="Pfam" id="PF01323">
    <property type="entry name" value="DSBA"/>
    <property type="match status" value="1"/>
</dbReference>
<dbReference type="KEGG" id="ttu:TERTU_2923"/>
<dbReference type="STRING" id="377629.TERTU_2923"/>
<keyword evidence="3" id="KW-1185">Reference proteome</keyword>
<evidence type="ECO:0000313" key="3">
    <source>
        <dbReference type="Proteomes" id="UP000009080"/>
    </source>
</evidence>
<dbReference type="PANTHER" id="PTHR13887">
    <property type="entry name" value="GLUTATHIONE S-TRANSFERASE KAPPA"/>
    <property type="match status" value="1"/>
</dbReference>
<dbReference type="eggNOG" id="COG2761">
    <property type="taxonomic scope" value="Bacteria"/>
</dbReference>
<dbReference type="Gene3D" id="3.40.30.10">
    <property type="entry name" value="Glutaredoxin"/>
    <property type="match status" value="1"/>
</dbReference>
<protein>
    <submittedName>
        <fullName evidence="2">DSBA-like thioredoxin domain-containing protein</fullName>
    </submittedName>
</protein>
<dbReference type="InterPro" id="IPR036249">
    <property type="entry name" value="Thioredoxin-like_sf"/>
</dbReference>
<dbReference type="Proteomes" id="UP000009080">
    <property type="component" value="Chromosome"/>
</dbReference>
<sequence length="224" mass="25023">MMSRIQIDHYSDVLCIWAYASQVRVDELIADFGDRVSVRFHFFPVFGDVPGKMAKSWDHRGGLAAYGKHVLSVAEKFEHIRVNENVWLENTPQSSVPAHLFLAAAQLLEEAGQLTAGAMQRYMCALRRAFFVDIRDISRRETLIAVAEAENLPVAALLAAVDDGRAHALISRNHHQAIEQGINSSPTLIFNEGRQKLSGNVGYRIIEANIRELLENPAGQLSWC</sequence>
<dbReference type="AlphaFoldDB" id="C5BND4"/>
<dbReference type="HOGENOM" id="CLU_1260719_0_0_6"/>
<name>C5BND4_TERTT</name>